<dbReference type="AlphaFoldDB" id="A0A2T3NLS2"/>
<comment type="caution">
    <text evidence="1">The sequence shown here is derived from an EMBL/GenBank/DDBJ whole genome shotgun (WGS) entry which is preliminary data.</text>
</comment>
<organism evidence="1 2">
    <name type="scientific">Photobacterium rosenbergii</name>
    <dbReference type="NCBI Taxonomy" id="294936"/>
    <lineage>
        <taxon>Bacteria</taxon>
        <taxon>Pseudomonadati</taxon>
        <taxon>Pseudomonadota</taxon>
        <taxon>Gammaproteobacteria</taxon>
        <taxon>Vibrionales</taxon>
        <taxon>Vibrionaceae</taxon>
        <taxon>Photobacterium</taxon>
    </lineage>
</organism>
<protein>
    <recommendedName>
        <fullName evidence="3">Transcriptional antiterminator</fullName>
    </recommendedName>
</protein>
<dbReference type="RefSeq" id="WP_107297061.1">
    <property type="nucleotide sequence ID" value="NZ_PYMB01000001.1"/>
</dbReference>
<dbReference type="Proteomes" id="UP000241346">
    <property type="component" value="Unassembled WGS sequence"/>
</dbReference>
<dbReference type="InterPro" id="IPR038626">
    <property type="entry name" value="Rof-like_sf"/>
</dbReference>
<dbReference type="EMBL" id="PYMB01000001">
    <property type="protein sequence ID" value="PSW16439.1"/>
    <property type="molecule type" value="Genomic_DNA"/>
</dbReference>
<sequence length="95" mass="11070">MTNRYQPIDYRLQNYLEQACDAHYDVLLELTDDSTVEGQCINTEIHPDRSEWLVCKTQYQYTKIRLDFIARMKSLTPGSSFSEVRSTSPQAIFKG</sequence>
<dbReference type="Pfam" id="PF07073">
    <property type="entry name" value="ROF"/>
    <property type="match status" value="1"/>
</dbReference>
<evidence type="ECO:0008006" key="3">
    <source>
        <dbReference type="Google" id="ProtNLM"/>
    </source>
</evidence>
<dbReference type="Gene3D" id="2.30.30.400">
    <property type="entry name" value="Rof-like"/>
    <property type="match status" value="1"/>
</dbReference>
<dbReference type="InterPro" id="IPR023534">
    <property type="entry name" value="Rof/RNase_P-like"/>
</dbReference>
<evidence type="ECO:0000313" key="2">
    <source>
        <dbReference type="Proteomes" id="UP000241346"/>
    </source>
</evidence>
<gene>
    <name evidence="1" type="ORF">C9J01_05425</name>
</gene>
<proteinExistence type="predicted"/>
<dbReference type="OrthoDB" id="5344363at2"/>
<accession>A0A2T3NLS2</accession>
<name>A0A2T3NLS2_9GAMM</name>
<dbReference type="InterPro" id="IPR009778">
    <property type="entry name" value="ROF"/>
</dbReference>
<dbReference type="SUPFAM" id="SSF101744">
    <property type="entry name" value="Rof/RNase P subunit-like"/>
    <property type="match status" value="1"/>
</dbReference>
<reference evidence="1 2" key="1">
    <citation type="submission" date="2018-03" db="EMBL/GenBank/DDBJ databases">
        <title>Whole genome sequencing of Histamine producing bacteria.</title>
        <authorList>
            <person name="Butler K."/>
        </authorList>
    </citation>
    <scope>NUCLEOTIDE SEQUENCE [LARGE SCALE GENOMIC DNA]</scope>
    <source>
        <strain evidence="1 2">DSM 19138</strain>
    </source>
</reference>
<evidence type="ECO:0000313" key="1">
    <source>
        <dbReference type="EMBL" id="PSW16439.1"/>
    </source>
</evidence>